<evidence type="ECO:0000259" key="6">
    <source>
        <dbReference type="PROSITE" id="PS50048"/>
    </source>
</evidence>
<dbReference type="Gene3D" id="4.10.240.10">
    <property type="entry name" value="Zn(2)-C6 fungal-type DNA-binding domain"/>
    <property type="match status" value="1"/>
</dbReference>
<dbReference type="PROSITE" id="PS00463">
    <property type="entry name" value="ZN2_CY6_FUNGAL_1"/>
    <property type="match status" value="1"/>
</dbReference>
<dbReference type="InterPro" id="IPR036514">
    <property type="entry name" value="SGNH_hydro_sf"/>
</dbReference>
<keyword evidence="8" id="KW-1185">Reference proteome</keyword>
<dbReference type="Pfam" id="PF00172">
    <property type="entry name" value="Zn_clus"/>
    <property type="match status" value="1"/>
</dbReference>
<proteinExistence type="predicted"/>
<dbReference type="SUPFAM" id="SSF52266">
    <property type="entry name" value="SGNH hydrolase"/>
    <property type="match status" value="1"/>
</dbReference>
<dbReference type="GO" id="GO:0008270">
    <property type="term" value="F:zinc ion binding"/>
    <property type="evidence" value="ECO:0007669"/>
    <property type="project" value="InterPro"/>
</dbReference>
<evidence type="ECO:0000256" key="2">
    <source>
        <dbReference type="ARBA" id="ARBA00022723"/>
    </source>
</evidence>
<dbReference type="OrthoDB" id="1600564at2759"/>
<dbReference type="EMBL" id="LN679104">
    <property type="protein sequence ID" value="CEL60802.1"/>
    <property type="molecule type" value="Genomic_DNA"/>
</dbReference>
<dbReference type="Gene3D" id="3.40.50.1110">
    <property type="entry name" value="SGNH hydrolase"/>
    <property type="match status" value="1"/>
</dbReference>
<feature type="domain" description="Zn(2)-C6 fungal-type" evidence="6">
    <location>
        <begin position="16"/>
        <end position="46"/>
    </location>
</feature>
<dbReference type="SUPFAM" id="SSF57701">
    <property type="entry name" value="Zn2/Cys6 DNA-binding domain"/>
    <property type="match status" value="1"/>
</dbReference>
<dbReference type="Pfam" id="PF00657">
    <property type="entry name" value="Lipase_GDSL"/>
    <property type="match status" value="1"/>
</dbReference>
<reference evidence="7 8" key="1">
    <citation type="submission" date="2014-11" db="EMBL/GenBank/DDBJ databases">
        <authorList>
            <person name="Wibberg Daniel"/>
        </authorList>
    </citation>
    <scope>NUCLEOTIDE SEQUENCE [LARGE SCALE GENOMIC DNA]</scope>
    <source>
        <strain evidence="7">Rhizoctonia solani AG1-IB 7/3/14</strain>
    </source>
</reference>
<keyword evidence="5" id="KW-0539">Nucleus</keyword>
<dbReference type="PANTHER" id="PTHR47338:SF29">
    <property type="entry name" value="ZN(2)-C6 FUNGAL-TYPE DOMAIN-CONTAINING PROTEIN"/>
    <property type="match status" value="1"/>
</dbReference>
<name>A0A0B7FX91_THACB</name>
<dbReference type="AlphaFoldDB" id="A0A0B7FX91"/>
<dbReference type="CDD" id="cd00067">
    <property type="entry name" value="GAL4"/>
    <property type="match status" value="1"/>
</dbReference>
<dbReference type="SMART" id="SM00066">
    <property type="entry name" value="GAL4"/>
    <property type="match status" value="1"/>
</dbReference>
<dbReference type="InterPro" id="IPR001138">
    <property type="entry name" value="Zn2Cys6_DnaBD"/>
</dbReference>
<dbReference type="Proteomes" id="UP000059188">
    <property type="component" value="Unassembled WGS sequence"/>
</dbReference>
<keyword evidence="2" id="KW-0479">Metal-binding</keyword>
<dbReference type="CDD" id="cd12148">
    <property type="entry name" value="fungal_TF_MHR"/>
    <property type="match status" value="1"/>
</dbReference>
<dbReference type="PROSITE" id="PS50048">
    <property type="entry name" value="ZN2_CY6_FUNGAL_2"/>
    <property type="match status" value="1"/>
</dbReference>
<dbReference type="InterPro" id="IPR050815">
    <property type="entry name" value="TF_fung"/>
</dbReference>
<dbReference type="GO" id="GO:0016788">
    <property type="term" value="F:hydrolase activity, acting on ester bonds"/>
    <property type="evidence" value="ECO:0007669"/>
    <property type="project" value="InterPro"/>
</dbReference>
<dbReference type="GO" id="GO:0000981">
    <property type="term" value="F:DNA-binding transcription factor activity, RNA polymerase II-specific"/>
    <property type="evidence" value="ECO:0007669"/>
    <property type="project" value="InterPro"/>
</dbReference>
<dbReference type="InterPro" id="IPR001087">
    <property type="entry name" value="GDSL"/>
</dbReference>
<comment type="subcellular location">
    <subcellularLocation>
        <location evidence="1">Nucleus</location>
    </subcellularLocation>
</comment>
<evidence type="ECO:0000256" key="3">
    <source>
        <dbReference type="ARBA" id="ARBA00023015"/>
    </source>
</evidence>
<keyword evidence="4" id="KW-0804">Transcription</keyword>
<organism evidence="7 8">
    <name type="scientific">Thanatephorus cucumeris (strain AG1-IB / isolate 7/3/14)</name>
    <name type="common">Lettuce bottom rot fungus</name>
    <name type="synonym">Rhizoctonia solani</name>
    <dbReference type="NCBI Taxonomy" id="1108050"/>
    <lineage>
        <taxon>Eukaryota</taxon>
        <taxon>Fungi</taxon>
        <taxon>Dikarya</taxon>
        <taxon>Basidiomycota</taxon>
        <taxon>Agaricomycotina</taxon>
        <taxon>Agaricomycetes</taxon>
        <taxon>Cantharellales</taxon>
        <taxon>Ceratobasidiaceae</taxon>
        <taxon>Rhizoctonia</taxon>
        <taxon>Rhizoctonia solani AG-1</taxon>
    </lineage>
</organism>
<dbReference type="PANTHER" id="PTHR47338">
    <property type="entry name" value="ZN(II)2CYS6 TRANSCRIPTION FACTOR (EUROFUNG)-RELATED"/>
    <property type="match status" value="1"/>
</dbReference>
<gene>
    <name evidence="7" type="ORF">RSOLAG1IB_04041</name>
</gene>
<evidence type="ECO:0000256" key="5">
    <source>
        <dbReference type="ARBA" id="ARBA00023242"/>
    </source>
</evidence>
<protein>
    <recommendedName>
        <fullName evidence="6">Zn(2)-C6 fungal-type domain-containing protein</fullName>
    </recommendedName>
</protein>
<evidence type="ECO:0000313" key="8">
    <source>
        <dbReference type="Proteomes" id="UP000059188"/>
    </source>
</evidence>
<sequence>MSSNTVTTRRLGRGRACISCHMRKKRCDGGQPSCGLCIHALITCEYPPAPTTPEPKPIGHSRIQFLESRVQELEVVLNDMSTQTSQLNIQHLSPCSTLIDPHSGEVVDWLQDILRPTMINNRRQYNLCLDIATLRSPPKPLLHAMNLVACHIVTLSANSNTRPTLQELVELKSVLLKRVHNGIRASLEGARDLIAGVVCAPALAAQYLLQVGKPAEAHWLASTAVRFAVSCGLHTIVGHHWVSSDDNTGGLGGMAASEPSGTFLVPASSAREHHDRLMAWWLAFAADGMVEIVAKLPSALRPELRACIGDAELGVDRKRIIVTPFPLTEHSHKQSPDQPDTPGLSIVELLLEIHGSSEDAGADSIFAMRLKSIAFVGIAGLLSDDYRAGQSFALEAEWIIPLTDQGSQWVQAKHSHLLEAPKDGSLAAFFIGINDMLGVTSWKNVTDWDTFWTEALDSYFGVVDQVYNTGLRSFLFLNVPSLDRAPGLAGNPDVANHAAQVQTFNSLLAKRIDQFKVSKRDTSVASFDINGLMAKVLDSPSEFGFTNTTGFCQCLDPEYFWNDPYHPTERFHRLVASGVLSELEKSG</sequence>
<evidence type="ECO:0000313" key="7">
    <source>
        <dbReference type="EMBL" id="CEL60802.1"/>
    </source>
</evidence>
<keyword evidence="3" id="KW-0805">Transcription regulation</keyword>
<evidence type="ECO:0000256" key="1">
    <source>
        <dbReference type="ARBA" id="ARBA00004123"/>
    </source>
</evidence>
<dbReference type="GO" id="GO:0005634">
    <property type="term" value="C:nucleus"/>
    <property type="evidence" value="ECO:0007669"/>
    <property type="project" value="UniProtKB-SubCell"/>
</dbReference>
<accession>A0A0B7FX91</accession>
<dbReference type="STRING" id="1108050.A0A0B7FX91"/>
<evidence type="ECO:0000256" key="4">
    <source>
        <dbReference type="ARBA" id="ARBA00023163"/>
    </source>
</evidence>
<dbReference type="InterPro" id="IPR036864">
    <property type="entry name" value="Zn2-C6_fun-type_DNA-bd_sf"/>
</dbReference>